<sequence>HFVEGLPAASFEEPGPENPTKEDAVAYVEPETSPVETVPPEISTEPPTEATREPVTGIHGGPGIWLD</sequence>
<feature type="compositionally biased region" description="Low complexity" evidence="1">
    <location>
        <begin position="28"/>
        <end position="41"/>
    </location>
</feature>
<organism evidence="2 3">
    <name type="scientific">Candidatus Lachnoclostridium stercoripullorum</name>
    <dbReference type="NCBI Taxonomy" id="2838635"/>
    <lineage>
        <taxon>Bacteria</taxon>
        <taxon>Bacillati</taxon>
        <taxon>Bacillota</taxon>
        <taxon>Clostridia</taxon>
        <taxon>Lachnospirales</taxon>
        <taxon>Lachnospiraceae</taxon>
    </lineage>
</organism>
<feature type="compositionally biased region" description="Gly residues" evidence="1">
    <location>
        <begin position="58"/>
        <end position="67"/>
    </location>
</feature>
<protein>
    <submittedName>
        <fullName evidence="2">Uncharacterized protein</fullName>
    </submittedName>
</protein>
<dbReference type="EMBL" id="DXEU01000052">
    <property type="protein sequence ID" value="HIX51745.1"/>
    <property type="molecule type" value="Genomic_DNA"/>
</dbReference>
<gene>
    <name evidence="2" type="ORF">IAA28_02935</name>
</gene>
<dbReference type="Proteomes" id="UP000886780">
    <property type="component" value="Unassembled WGS sequence"/>
</dbReference>
<accession>A0A9D2AVR5</accession>
<evidence type="ECO:0000313" key="3">
    <source>
        <dbReference type="Proteomes" id="UP000886780"/>
    </source>
</evidence>
<proteinExistence type="predicted"/>
<dbReference type="AlphaFoldDB" id="A0A9D2AVR5"/>
<comment type="caution">
    <text evidence="2">The sequence shown here is derived from an EMBL/GenBank/DDBJ whole genome shotgun (WGS) entry which is preliminary data.</text>
</comment>
<feature type="region of interest" description="Disordered" evidence="1">
    <location>
        <begin position="1"/>
        <end position="67"/>
    </location>
</feature>
<evidence type="ECO:0000313" key="2">
    <source>
        <dbReference type="EMBL" id="HIX51745.1"/>
    </source>
</evidence>
<reference evidence="2" key="1">
    <citation type="journal article" date="2021" name="PeerJ">
        <title>Extensive microbial diversity within the chicken gut microbiome revealed by metagenomics and culture.</title>
        <authorList>
            <person name="Gilroy R."/>
            <person name="Ravi A."/>
            <person name="Getino M."/>
            <person name="Pursley I."/>
            <person name="Horton D.L."/>
            <person name="Alikhan N.F."/>
            <person name="Baker D."/>
            <person name="Gharbi K."/>
            <person name="Hall N."/>
            <person name="Watson M."/>
            <person name="Adriaenssens E.M."/>
            <person name="Foster-Nyarko E."/>
            <person name="Jarju S."/>
            <person name="Secka A."/>
            <person name="Antonio M."/>
            <person name="Oren A."/>
            <person name="Chaudhuri R.R."/>
            <person name="La Ragione R."/>
            <person name="Hildebrand F."/>
            <person name="Pallen M.J."/>
        </authorList>
    </citation>
    <scope>NUCLEOTIDE SEQUENCE</scope>
    <source>
        <strain evidence="2">ChiGjej4B4-12881</strain>
    </source>
</reference>
<evidence type="ECO:0000256" key="1">
    <source>
        <dbReference type="SAM" id="MobiDB-lite"/>
    </source>
</evidence>
<feature type="non-terminal residue" evidence="2">
    <location>
        <position position="1"/>
    </location>
</feature>
<reference evidence="2" key="2">
    <citation type="submission" date="2021-04" db="EMBL/GenBank/DDBJ databases">
        <authorList>
            <person name="Gilroy R."/>
        </authorList>
    </citation>
    <scope>NUCLEOTIDE SEQUENCE</scope>
    <source>
        <strain evidence="2">ChiGjej4B4-12881</strain>
    </source>
</reference>
<name>A0A9D2AVR5_9FIRM</name>